<gene>
    <name evidence="2" type="ORF">NWE73_04565</name>
</gene>
<evidence type="ECO:0008006" key="4">
    <source>
        <dbReference type="Google" id="ProtNLM"/>
    </source>
</evidence>
<dbReference type="Proteomes" id="UP001152321">
    <property type="component" value="Unassembled WGS sequence"/>
</dbReference>
<dbReference type="PROSITE" id="PS51257">
    <property type="entry name" value="PROKAR_LIPOPROTEIN"/>
    <property type="match status" value="1"/>
</dbReference>
<reference evidence="2" key="1">
    <citation type="submission" date="2022-08" db="EMBL/GenBank/DDBJ databases">
        <title>Novel Bdellovibrio Species Isolated from Svalbard: Designation Bdellovibrio svalbardensis.</title>
        <authorList>
            <person name="Mitchell R.J."/>
            <person name="Choi S.Y."/>
        </authorList>
    </citation>
    <scope>NUCLEOTIDE SEQUENCE</scope>
    <source>
        <strain evidence="2">PAP01</strain>
    </source>
</reference>
<keyword evidence="1" id="KW-0732">Signal</keyword>
<comment type="caution">
    <text evidence="2">The sequence shown here is derived from an EMBL/GenBank/DDBJ whole genome shotgun (WGS) entry which is preliminary data.</text>
</comment>
<dbReference type="InterPro" id="IPR036465">
    <property type="entry name" value="vWFA_dom_sf"/>
</dbReference>
<dbReference type="EMBL" id="JANRMI010000001">
    <property type="protein sequence ID" value="MDG0815626.1"/>
    <property type="molecule type" value="Genomic_DNA"/>
</dbReference>
<proteinExistence type="predicted"/>
<name>A0ABT6DIE4_9BACT</name>
<evidence type="ECO:0000256" key="1">
    <source>
        <dbReference type="SAM" id="SignalP"/>
    </source>
</evidence>
<organism evidence="2 3">
    <name type="scientific">Bdellovibrio svalbardensis</name>
    <dbReference type="NCBI Taxonomy" id="2972972"/>
    <lineage>
        <taxon>Bacteria</taxon>
        <taxon>Pseudomonadati</taxon>
        <taxon>Bdellovibrionota</taxon>
        <taxon>Bdellovibrionia</taxon>
        <taxon>Bdellovibrionales</taxon>
        <taxon>Pseudobdellovibrionaceae</taxon>
        <taxon>Bdellovibrio</taxon>
    </lineage>
</organism>
<feature type="chain" id="PRO_5046902161" description="VWFA domain-containing protein" evidence="1">
    <location>
        <begin position="26"/>
        <end position="332"/>
    </location>
</feature>
<sequence>MAKSYGLGFVALASAMTMMLLGACAQDVKFDLPPTSDNFGQSITYNNKVDILWVMDNSSSMSKHQTNLSQAIPGLMTKLNSLKMDYQMAVVTSSMGGTNPNGGQFIGSPGILNKNTPNLTSVLSSRLVVGQDGSDNERGLESMETVLSSSYQANQGRGFLRSDALLVVIALSDEDDKSKSSASAVSYYTNFLDSIKRPYSDGTRSWMFNFIGILSLSGTCNTTSLDYKEPGLAFMGLSDVSGGTKGSLCNSDMSSAVSEIRARILQILTDFKLSSKPVESTIVVKVNGQVVARNATNGWDYLADKNIIRFYGSAVPAADASIKVDFKPAEAN</sequence>
<dbReference type="RefSeq" id="WP_277577100.1">
    <property type="nucleotide sequence ID" value="NZ_JANRMI010000001.1"/>
</dbReference>
<evidence type="ECO:0000313" key="3">
    <source>
        <dbReference type="Proteomes" id="UP001152321"/>
    </source>
</evidence>
<feature type="signal peptide" evidence="1">
    <location>
        <begin position="1"/>
        <end position="25"/>
    </location>
</feature>
<dbReference type="SUPFAM" id="SSF53300">
    <property type="entry name" value="vWA-like"/>
    <property type="match status" value="1"/>
</dbReference>
<dbReference type="Gene3D" id="3.40.50.410">
    <property type="entry name" value="von Willebrand factor, type A domain"/>
    <property type="match status" value="1"/>
</dbReference>
<evidence type="ECO:0000313" key="2">
    <source>
        <dbReference type="EMBL" id="MDG0815626.1"/>
    </source>
</evidence>
<accession>A0ABT6DIE4</accession>
<protein>
    <recommendedName>
        <fullName evidence="4">VWFA domain-containing protein</fullName>
    </recommendedName>
</protein>
<keyword evidence="3" id="KW-1185">Reference proteome</keyword>